<evidence type="ECO:0000313" key="2">
    <source>
        <dbReference type="Proteomes" id="UP001380365"/>
    </source>
</evidence>
<keyword evidence="2" id="KW-1185">Reference proteome</keyword>
<dbReference type="EMBL" id="JBBGZA010000001">
    <property type="protein sequence ID" value="MEJ5095491.1"/>
    <property type="molecule type" value="Genomic_DNA"/>
</dbReference>
<organism evidence="1 2">
    <name type="scientific">Sphingomonas molluscorum</name>
    <dbReference type="NCBI Taxonomy" id="418184"/>
    <lineage>
        <taxon>Bacteria</taxon>
        <taxon>Pseudomonadati</taxon>
        <taxon>Pseudomonadota</taxon>
        <taxon>Alphaproteobacteria</taxon>
        <taxon>Sphingomonadales</taxon>
        <taxon>Sphingomonadaceae</taxon>
        <taxon>Sphingomonas</taxon>
    </lineage>
</organism>
<evidence type="ECO:0000313" key="1">
    <source>
        <dbReference type="EMBL" id="MEJ5095491.1"/>
    </source>
</evidence>
<dbReference type="Proteomes" id="UP001380365">
    <property type="component" value="Unassembled WGS sequence"/>
</dbReference>
<reference evidence="1 2" key="1">
    <citation type="submission" date="2023-12" db="EMBL/GenBank/DDBJ databases">
        <title>Gut-associated functions are favored during microbiome assembly across C. elegans life.</title>
        <authorList>
            <person name="Zimmermann J."/>
        </authorList>
    </citation>
    <scope>NUCLEOTIDE SEQUENCE [LARGE SCALE GENOMIC DNA]</scope>
    <source>
        <strain evidence="1 2">JUb134</strain>
    </source>
</reference>
<gene>
    <name evidence="1" type="ORF">WH159_13200</name>
</gene>
<accession>A0ABU8Q7M7</accession>
<name>A0ABU8Q7M7_9SPHN</name>
<protein>
    <submittedName>
        <fullName evidence="1">Uncharacterized protein</fullName>
    </submittedName>
</protein>
<sequence>MDATTLVLIGTALQFTVSAAPIARGLRRSLRTRTAPIALAPFAIATSPRI</sequence>
<comment type="caution">
    <text evidence="1">The sequence shown here is derived from an EMBL/GenBank/DDBJ whole genome shotgun (WGS) entry which is preliminary data.</text>
</comment>
<proteinExistence type="predicted"/>
<dbReference type="RefSeq" id="WP_165889968.1">
    <property type="nucleotide sequence ID" value="NZ_JBBGZA010000001.1"/>
</dbReference>